<organism evidence="6 7">
    <name type="scientific">Klebsiella oxytoca</name>
    <dbReference type="NCBI Taxonomy" id="571"/>
    <lineage>
        <taxon>Bacteria</taxon>
        <taxon>Pseudomonadati</taxon>
        <taxon>Pseudomonadota</taxon>
        <taxon>Gammaproteobacteria</taxon>
        <taxon>Enterobacterales</taxon>
        <taxon>Enterobacteriaceae</taxon>
        <taxon>Klebsiella/Raoultella group</taxon>
        <taxon>Klebsiella</taxon>
    </lineage>
</organism>
<dbReference type="GO" id="GO:0003677">
    <property type="term" value="F:DNA binding"/>
    <property type="evidence" value="ECO:0007669"/>
    <property type="project" value="UniProtKB-KW"/>
</dbReference>
<evidence type="ECO:0000256" key="2">
    <source>
        <dbReference type="ARBA" id="ARBA00023015"/>
    </source>
</evidence>
<dbReference type="InterPro" id="IPR036390">
    <property type="entry name" value="WH_DNA-bd_sf"/>
</dbReference>
<dbReference type="Gene3D" id="1.10.10.10">
    <property type="entry name" value="Winged helix-like DNA-binding domain superfamily/Winged helix DNA-binding domain"/>
    <property type="match status" value="1"/>
</dbReference>
<dbReference type="OrthoDB" id="9814165at2"/>
<dbReference type="InterPro" id="IPR005119">
    <property type="entry name" value="LysR_subst-bd"/>
</dbReference>
<evidence type="ECO:0000313" key="7">
    <source>
        <dbReference type="Proteomes" id="UP000427108"/>
    </source>
</evidence>
<dbReference type="PRINTS" id="PR00039">
    <property type="entry name" value="HTHLYSR"/>
</dbReference>
<dbReference type="GO" id="GO:0003700">
    <property type="term" value="F:DNA-binding transcription factor activity"/>
    <property type="evidence" value="ECO:0007669"/>
    <property type="project" value="InterPro"/>
</dbReference>
<dbReference type="Pfam" id="PF00126">
    <property type="entry name" value="HTH_1"/>
    <property type="match status" value="1"/>
</dbReference>
<evidence type="ECO:0000256" key="3">
    <source>
        <dbReference type="ARBA" id="ARBA00023125"/>
    </source>
</evidence>
<dbReference type="PANTHER" id="PTHR30419">
    <property type="entry name" value="HTH-TYPE TRANSCRIPTIONAL REGULATOR YBHD"/>
    <property type="match status" value="1"/>
</dbReference>
<dbReference type="RefSeq" id="WP_154680373.1">
    <property type="nucleotide sequence ID" value="NZ_CP046115.1"/>
</dbReference>
<dbReference type="SUPFAM" id="SSF53850">
    <property type="entry name" value="Periplasmic binding protein-like II"/>
    <property type="match status" value="1"/>
</dbReference>
<evidence type="ECO:0000256" key="4">
    <source>
        <dbReference type="ARBA" id="ARBA00023163"/>
    </source>
</evidence>
<dbReference type="EMBL" id="CP046115">
    <property type="protein sequence ID" value="QGN37952.1"/>
    <property type="molecule type" value="Genomic_DNA"/>
</dbReference>
<proteinExistence type="inferred from homology"/>
<dbReference type="AlphaFoldDB" id="A0A6B8MNJ7"/>
<protein>
    <submittedName>
        <fullName evidence="6">LysR family transcriptional regulator</fullName>
    </submittedName>
</protein>
<dbReference type="SUPFAM" id="SSF46785">
    <property type="entry name" value="Winged helix' DNA-binding domain"/>
    <property type="match status" value="1"/>
</dbReference>
<keyword evidence="2" id="KW-0805">Transcription regulation</keyword>
<dbReference type="FunFam" id="3.40.190.10:FF:000076">
    <property type="entry name" value="LysR family transcriptional regulator"/>
    <property type="match status" value="1"/>
</dbReference>
<dbReference type="GO" id="GO:0005829">
    <property type="term" value="C:cytosol"/>
    <property type="evidence" value="ECO:0007669"/>
    <property type="project" value="TreeGrafter"/>
</dbReference>
<sequence length="307" mass="33141">MQKNGLFSQRIRLRHLHTFVAVAQQGTLGRAAETLNLSQPALSKTLNELEQLTGTRLFERGRLGAQLTLVGEQFLTHAVKVLDALNTAGQALNRKEGLSSDIVRIGALPTAALGILPSVIGQFHQQQKDITLQVATMNNTMLLAGLKSGEIDIGIGRMSDPELMSGLNYELLFLESLKLVVRPGHPLLQETVTLSRVMEWPVVVSPKGTLPRQNAEALLQSQGCKIPTGCIETLSASLSRQLTVDYDYVWFVPSGAVKDDLRRGLLAALPIPTQGAGEPIGILTRVDATLTAGTQTLLSAIRKSMPV</sequence>
<comment type="similarity">
    <text evidence="1">Belongs to the LysR transcriptional regulatory family.</text>
</comment>
<accession>A0A6B8MNJ7</accession>
<dbReference type="InterPro" id="IPR000847">
    <property type="entry name" value="LysR_HTH_N"/>
</dbReference>
<evidence type="ECO:0000259" key="5">
    <source>
        <dbReference type="PROSITE" id="PS50931"/>
    </source>
</evidence>
<dbReference type="Gene3D" id="3.40.190.10">
    <property type="entry name" value="Periplasmic binding protein-like II"/>
    <property type="match status" value="2"/>
</dbReference>
<keyword evidence="4" id="KW-0804">Transcription</keyword>
<dbReference type="PANTHER" id="PTHR30419:SF8">
    <property type="entry name" value="NITROGEN ASSIMILATION TRANSCRIPTIONAL ACTIVATOR-RELATED"/>
    <property type="match status" value="1"/>
</dbReference>
<dbReference type="Pfam" id="PF03466">
    <property type="entry name" value="LysR_substrate"/>
    <property type="match status" value="1"/>
</dbReference>
<dbReference type="InterPro" id="IPR050950">
    <property type="entry name" value="HTH-type_LysR_regulators"/>
</dbReference>
<feature type="domain" description="HTH lysR-type" evidence="5">
    <location>
        <begin position="11"/>
        <end position="68"/>
    </location>
</feature>
<gene>
    <name evidence="6" type="ORF">GJ746_11850</name>
</gene>
<name>A0A6B8MNJ7_KLEOX</name>
<dbReference type="InterPro" id="IPR036388">
    <property type="entry name" value="WH-like_DNA-bd_sf"/>
</dbReference>
<evidence type="ECO:0000313" key="6">
    <source>
        <dbReference type="EMBL" id="QGN37952.1"/>
    </source>
</evidence>
<reference evidence="6 7" key="1">
    <citation type="submission" date="2019-11" db="EMBL/GenBank/DDBJ databases">
        <title>Isolation and Application of One Kind of P-Hydroxybenzoic Acid Degrading Bacterium in Mitigating Cropping Obstacle of Cucumber.</title>
        <authorList>
            <person name="Wu F."/>
            <person name="An Y."/>
        </authorList>
    </citation>
    <scope>NUCLEOTIDE SEQUENCE [LARGE SCALE GENOMIC DNA]</scope>
    <source>
        <strain evidence="6 7">P620</strain>
    </source>
</reference>
<keyword evidence="3" id="KW-0238">DNA-binding</keyword>
<dbReference type="PROSITE" id="PS50931">
    <property type="entry name" value="HTH_LYSR"/>
    <property type="match status" value="1"/>
</dbReference>
<dbReference type="Proteomes" id="UP000427108">
    <property type="component" value="Chromosome"/>
</dbReference>
<evidence type="ECO:0000256" key="1">
    <source>
        <dbReference type="ARBA" id="ARBA00009437"/>
    </source>
</evidence>
<dbReference type="FunFam" id="1.10.10.10:FF:000208">
    <property type="entry name" value="LysR family transcriptional regulator"/>
    <property type="match status" value="1"/>
</dbReference>